<dbReference type="AlphaFoldDB" id="A0AAD3H4T3"/>
<comment type="caution">
    <text evidence="1">The sequence shown here is derived from an EMBL/GenBank/DDBJ whole genome shotgun (WGS) entry which is preliminary data.</text>
</comment>
<dbReference type="Gene3D" id="3.40.50.1110">
    <property type="entry name" value="SGNH hydrolase"/>
    <property type="match status" value="1"/>
</dbReference>
<reference evidence="1 2" key="1">
    <citation type="journal article" date="2021" name="Sci. Rep.">
        <title>The genome of the diatom Chaetoceros tenuissimus carries an ancient integrated fragment of an extant virus.</title>
        <authorList>
            <person name="Hongo Y."/>
            <person name="Kimura K."/>
            <person name="Takaki Y."/>
            <person name="Yoshida Y."/>
            <person name="Baba S."/>
            <person name="Kobayashi G."/>
            <person name="Nagasaki K."/>
            <person name="Hano T."/>
            <person name="Tomaru Y."/>
        </authorList>
    </citation>
    <scope>NUCLEOTIDE SEQUENCE [LARGE SCALE GENOMIC DNA]</scope>
    <source>
        <strain evidence="1 2">NIES-3715</strain>
    </source>
</reference>
<accession>A0AAD3H4T3</accession>
<dbReference type="SUPFAM" id="SSF52266">
    <property type="entry name" value="SGNH hydrolase"/>
    <property type="match status" value="1"/>
</dbReference>
<keyword evidence="2" id="KW-1185">Reference proteome</keyword>
<organism evidence="1 2">
    <name type="scientific">Chaetoceros tenuissimus</name>
    <dbReference type="NCBI Taxonomy" id="426638"/>
    <lineage>
        <taxon>Eukaryota</taxon>
        <taxon>Sar</taxon>
        <taxon>Stramenopiles</taxon>
        <taxon>Ochrophyta</taxon>
        <taxon>Bacillariophyta</taxon>
        <taxon>Coscinodiscophyceae</taxon>
        <taxon>Chaetocerotophycidae</taxon>
        <taxon>Chaetocerotales</taxon>
        <taxon>Chaetocerotaceae</taxon>
        <taxon>Chaetoceros</taxon>
    </lineage>
</organism>
<dbReference type="EMBL" id="BLLK01000038">
    <property type="protein sequence ID" value="GFH49954.1"/>
    <property type="molecule type" value="Genomic_DNA"/>
</dbReference>
<name>A0AAD3H4T3_9STRA</name>
<gene>
    <name evidence="1" type="ORF">CTEN210_06430</name>
</gene>
<sequence>MIQKQKYLTASLLVLLVCGLLYSDVREKRAIDSSSLLRRSNLALEHDVSLIQELHSPFGKEEHIIPESDRKDLKDIKYVSFGSSHTWGATLKNRDEETYVKQLAKPYFENGVNHGIRSSGPNYPANCLYSLIGEEHFDVIVLEFYMHAYEGLMELAVRLRQRFPDAVMVFVHHWMPLQIVNEGMRNERNRPVNLDEYRNNMAFGSDFIHNPEFHELIKTTPDQWRFNKIYDGIEKLSKEVANAVNGYIVKTPLNDKRDGDGGWVHFGDQLLSTDSFHPSPKAHAFIANQVRDIVDRVGVPKNPRVEPFAQKDQCYNWLMDGNIDPSISYGSGFKLTNMPNTQKYSLEFQNDVPLEGNNYITVNNGSDDTMDMFVGYLTTSPEQKYPMVEASRSNGQKFELKPKPENTYGGKSIHVPEMVHLGFMKPKTTLNVYFTPLEESEWPFRITSIMIIPRVESDNKDFHSIGGSPLP</sequence>
<dbReference type="InterPro" id="IPR036514">
    <property type="entry name" value="SGNH_hydro_sf"/>
</dbReference>
<evidence type="ECO:0000313" key="1">
    <source>
        <dbReference type="EMBL" id="GFH49954.1"/>
    </source>
</evidence>
<proteinExistence type="predicted"/>
<protein>
    <submittedName>
        <fullName evidence="1">Uncharacterized protein</fullName>
    </submittedName>
</protein>
<dbReference type="Proteomes" id="UP001054902">
    <property type="component" value="Unassembled WGS sequence"/>
</dbReference>
<evidence type="ECO:0000313" key="2">
    <source>
        <dbReference type="Proteomes" id="UP001054902"/>
    </source>
</evidence>